<gene>
    <name evidence="3" type="ORF">LCGC14_1824040</name>
</gene>
<dbReference type="GO" id="GO:0003677">
    <property type="term" value="F:DNA binding"/>
    <property type="evidence" value="ECO:0007669"/>
    <property type="project" value="InterPro"/>
</dbReference>
<evidence type="ECO:0000256" key="1">
    <source>
        <dbReference type="SAM" id="MobiDB-lite"/>
    </source>
</evidence>
<feature type="domain" description="Rhodanese" evidence="2">
    <location>
        <begin position="226"/>
        <end position="261"/>
    </location>
</feature>
<feature type="region of interest" description="Disordered" evidence="1">
    <location>
        <begin position="395"/>
        <end position="425"/>
    </location>
</feature>
<feature type="compositionally biased region" description="Basic residues" evidence="1">
    <location>
        <begin position="400"/>
        <end position="413"/>
    </location>
</feature>
<dbReference type="GO" id="GO:0004803">
    <property type="term" value="F:transposase activity"/>
    <property type="evidence" value="ECO:0007669"/>
    <property type="project" value="InterPro"/>
</dbReference>
<sequence length="443" mass="51155">MNHQQRRPNNNEFYPKQLLDAIGRFLPKRGLPLICDDQRIRWTDRLLVVTALLMAWTNRSTLRAAFLVAREFAVRMYPTRRRPGRLFRGFMRRLEFAHDDLRNTVTSSLRTAMDTLGLLRRHAERWLVMGVDGTRIACPRTRANEAAFGTYGKDKSLPQMQLTTIFHIDSGLPWTWRHGPGNTPERTHLRDMIGKLPARTLLLADAGFTGFDLMRQLQQAGHDFIIRACSTVRLLRKLGFAVREYDGVVYLWPQHKRADTEPLVLRLVTIHDGRKHVYLLTSVLEQEQLSDADVGDLYRRRWGVEVLFRSLKQTMEKRKLRSRTPHHCQVELDWSLTGLWMLGLVTLEAAGVQSTLNEGRGWSPAGALRIVRDCMTTHRRKTRSVRNALAGAMQDTYKRTGPKSTRKHARKKHEPPPGRPKMRIAKKSEVLAAKRFTQYNEAS</sequence>
<name>A0A0F9H691_9ZZZZ</name>
<organism evidence="3">
    <name type="scientific">marine sediment metagenome</name>
    <dbReference type="NCBI Taxonomy" id="412755"/>
    <lineage>
        <taxon>unclassified sequences</taxon>
        <taxon>metagenomes</taxon>
        <taxon>ecological metagenomes</taxon>
    </lineage>
</organism>
<dbReference type="InterPro" id="IPR012337">
    <property type="entry name" value="RNaseH-like_sf"/>
</dbReference>
<dbReference type="Pfam" id="PF01609">
    <property type="entry name" value="DDE_Tnp_1"/>
    <property type="match status" value="1"/>
</dbReference>
<dbReference type="AlphaFoldDB" id="A0A0F9H691"/>
<dbReference type="SUPFAM" id="SSF53098">
    <property type="entry name" value="Ribonuclease H-like"/>
    <property type="match status" value="1"/>
</dbReference>
<proteinExistence type="predicted"/>
<evidence type="ECO:0000259" key="2">
    <source>
        <dbReference type="PROSITE" id="PS50206"/>
    </source>
</evidence>
<dbReference type="GO" id="GO:0006313">
    <property type="term" value="P:DNA transposition"/>
    <property type="evidence" value="ECO:0007669"/>
    <property type="project" value="InterPro"/>
</dbReference>
<evidence type="ECO:0000313" key="3">
    <source>
        <dbReference type="EMBL" id="KKL98476.1"/>
    </source>
</evidence>
<reference evidence="3" key="1">
    <citation type="journal article" date="2015" name="Nature">
        <title>Complex archaea that bridge the gap between prokaryotes and eukaryotes.</title>
        <authorList>
            <person name="Spang A."/>
            <person name="Saw J.H."/>
            <person name="Jorgensen S.L."/>
            <person name="Zaremba-Niedzwiedzka K."/>
            <person name="Martijn J."/>
            <person name="Lind A.E."/>
            <person name="van Eijk R."/>
            <person name="Schleper C."/>
            <person name="Guy L."/>
            <person name="Ettema T.J."/>
        </authorList>
    </citation>
    <scope>NUCLEOTIDE SEQUENCE</scope>
</reference>
<dbReference type="PANTHER" id="PTHR37529:SF1">
    <property type="entry name" value="TRANSPOSASE INSG FOR INSERTION SEQUENCE ELEMENT IS4-RELATED"/>
    <property type="match status" value="1"/>
</dbReference>
<dbReference type="PANTHER" id="PTHR37529">
    <property type="entry name" value="TRANSPOSASE INSG FOR INSERTION SEQUENCE ELEMENT IS4-RELATED"/>
    <property type="match status" value="1"/>
</dbReference>
<dbReference type="PROSITE" id="PS50206">
    <property type="entry name" value="RHODANESE_3"/>
    <property type="match status" value="1"/>
</dbReference>
<dbReference type="EMBL" id="LAZR01017913">
    <property type="protein sequence ID" value="KKL98476.1"/>
    <property type="molecule type" value="Genomic_DNA"/>
</dbReference>
<dbReference type="InterPro" id="IPR001763">
    <property type="entry name" value="Rhodanese-like_dom"/>
</dbReference>
<dbReference type="InterPro" id="IPR002559">
    <property type="entry name" value="Transposase_11"/>
</dbReference>
<protein>
    <recommendedName>
        <fullName evidence="2">Rhodanese domain-containing protein</fullName>
    </recommendedName>
</protein>
<dbReference type="NCBIfam" id="NF033592">
    <property type="entry name" value="transpos_IS4_1"/>
    <property type="match status" value="1"/>
</dbReference>
<accession>A0A0F9H691</accession>
<dbReference type="InterPro" id="IPR047952">
    <property type="entry name" value="Transpos_IS4"/>
</dbReference>
<comment type="caution">
    <text evidence="3">The sequence shown here is derived from an EMBL/GenBank/DDBJ whole genome shotgun (WGS) entry which is preliminary data.</text>
</comment>